<evidence type="ECO:0000313" key="1">
    <source>
        <dbReference type="EMBL" id="KAG0474152.1"/>
    </source>
</evidence>
<dbReference type="Gene3D" id="3.30.559.10">
    <property type="entry name" value="Chloramphenicol acetyltransferase-like domain"/>
    <property type="match status" value="1"/>
</dbReference>
<accession>A0A835QSP5</accession>
<evidence type="ECO:0000313" key="2">
    <source>
        <dbReference type="Proteomes" id="UP000636800"/>
    </source>
</evidence>
<gene>
    <name evidence="1" type="ORF">HPP92_016009</name>
</gene>
<keyword evidence="2" id="KW-1185">Reference proteome</keyword>
<dbReference type="AlphaFoldDB" id="A0A835QSP5"/>
<comment type="caution">
    <text evidence="1">The sequence shown here is derived from an EMBL/GenBank/DDBJ whole genome shotgun (WGS) entry which is preliminary data.</text>
</comment>
<dbReference type="EMBL" id="JADCNL010000007">
    <property type="protein sequence ID" value="KAG0474152.1"/>
    <property type="molecule type" value="Genomic_DNA"/>
</dbReference>
<name>A0A835QSP5_VANPL</name>
<dbReference type="Pfam" id="PF02458">
    <property type="entry name" value="Transferase"/>
    <property type="match status" value="1"/>
</dbReference>
<protein>
    <submittedName>
        <fullName evidence="1">Uncharacterized protein</fullName>
    </submittedName>
</protein>
<dbReference type="OrthoDB" id="669976at2759"/>
<reference evidence="1 2" key="1">
    <citation type="journal article" date="2020" name="Nat. Food">
        <title>A phased Vanilla planifolia genome enables genetic improvement of flavour and production.</title>
        <authorList>
            <person name="Hasing T."/>
            <person name="Tang H."/>
            <person name="Brym M."/>
            <person name="Khazi F."/>
            <person name="Huang T."/>
            <person name="Chambers A.H."/>
        </authorList>
    </citation>
    <scope>NUCLEOTIDE SEQUENCE [LARGE SCALE GENOMIC DNA]</scope>
    <source>
        <tissue evidence="1">Leaf</tissue>
    </source>
</reference>
<proteinExistence type="predicted"/>
<sequence>MSKLALNIKKILWMQFPFHDVDFGLDPEEYVRTAAFTYARQCCVMKTPDGGVKVGISLETEYMEGFKELFHGLVPAQETGHALANGN</sequence>
<dbReference type="InterPro" id="IPR023213">
    <property type="entry name" value="CAT-like_dom_sf"/>
</dbReference>
<organism evidence="1 2">
    <name type="scientific">Vanilla planifolia</name>
    <name type="common">Vanilla</name>
    <dbReference type="NCBI Taxonomy" id="51239"/>
    <lineage>
        <taxon>Eukaryota</taxon>
        <taxon>Viridiplantae</taxon>
        <taxon>Streptophyta</taxon>
        <taxon>Embryophyta</taxon>
        <taxon>Tracheophyta</taxon>
        <taxon>Spermatophyta</taxon>
        <taxon>Magnoliopsida</taxon>
        <taxon>Liliopsida</taxon>
        <taxon>Asparagales</taxon>
        <taxon>Orchidaceae</taxon>
        <taxon>Vanilloideae</taxon>
        <taxon>Vanilleae</taxon>
        <taxon>Vanilla</taxon>
    </lineage>
</organism>
<dbReference type="Proteomes" id="UP000636800">
    <property type="component" value="Chromosome 7"/>
</dbReference>